<accession>A0A137NVL0</accession>
<feature type="transmembrane region" description="Helical" evidence="5">
    <location>
        <begin position="20"/>
        <end position="39"/>
    </location>
</feature>
<feature type="domain" description="EamA" evidence="6">
    <location>
        <begin position="12"/>
        <end position="91"/>
    </location>
</feature>
<feature type="transmembrane region" description="Helical" evidence="5">
    <location>
        <begin position="140"/>
        <end position="161"/>
    </location>
</feature>
<dbReference type="Proteomes" id="UP000070444">
    <property type="component" value="Unassembled WGS sequence"/>
</dbReference>
<dbReference type="InterPro" id="IPR000620">
    <property type="entry name" value="EamA_dom"/>
</dbReference>
<feature type="transmembrane region" description="Helical" evidence="5">
    <location>
        <begin position="51"/>
        <end position="68"/>
    </location>
</feature>
<evidence type="ECO:0000256" key="1">
    <source>
        <dbReference type="ARBA" id="ARBA00004141"/>
    </source>
</evidence>
<keyword evidence="2 5" id="KW-0812">Transmembrane</keyword>
<feature type="transmembrane region" description="Helical" evidence="5">
    <location>
        <begin position="200"/>
        <end position="220"/>
    </location>
</feature>
<dbReference type="OrthoDB" id="306876at2759"/>
<dbReference type="AlphaFoldDB" id="A0A137NVL0"/>
<evidence type="ECO:0000256" key="2">
    <source>
        <dbReference type="ARBA" id="ARBA00022692"/>
    </source>
</evidence>
<reference evidence="7 8" key="1">
    <citation type="journal article" date="2015" name="Genome Biol. Evol.">
        <title>Phylogenomic analyses indicate that early fungi evolved digesting cell walls of algal ancestors of land plants.</title>
        <authorList>
            <person name="Chang Y."/>
            <person name="Wang S."/>
            <person name="Sekimoto S."/>
            <person name="Aerts A.L."/>
            <person name="Choi C."/>
            <person name="Clum A."/>
            <person name="LaButti K.M."/>
            <person name="Lindquist E.A."/>
            <person name="Yee Ngan C."/>
            <person name="Ohm R.A."/>
            <person name="Salamov A.A."/>
            <person name="Grigoriev I.V."/>
            <person name="Spatafora J.W."/>
            <person name="Berbee M.L."/>
        </authorList>
    </citation>
    <scope>NUCLEOTIDE SEQUENCE [LARGE SCALE GENOMIC DNA]</scope>
    <source>
        <strain evidence="7 8">NRRL 28638</strain>
    </source>
</reference>
<protein>
    <recommendedName>
        <fullName evidence="6">EamA domain-containing protein</fullName>
    </recommendedName>
</protein>
<feature type="transmembrane region" description="Helical" evidence="5">
    <location>
        <begin position="167"/>
        <end position="188"/>
    </location>
</feature>
<feature type="transmembrane region" description="Helical" evidence="5">
    <location>
        <begin position="226"/>
        <end position="244"/>
    </location>
</feature>
<comment type="subcellular location">
    <subcellularLocation>
        <location evidence="1">Membrane</location>
        <topology evidence="1">Multi-pass membrane protein</topology>
    </subcellularLocation>
</comment>
<evidence type="ECO:0000259" key="6">
    <source>
        <dbReference type="Pfam" id="PF00892"/>
    </source>
</evidence>
<dbReference type="OMA" id="FAYINQF"/>
<gene>
    <name evidence="7" type="ORF">CONCODRAFT_43440</name>
</gene>
<evidence type="ECO:0000256" key="3">
    <source>
        <dbReference type="ARBA" id="ARBA00022989"/>
    </source>
</evidence>
<name>A0A137NVL0_CONC2</name>
<dbReference type="PANTHER" id="PTHR22911">
    <property type="entry name" value="ACYL-MALONYL CONDENSING ENZYME-RELATED"/>
    <property type="match status" value="1"/>
</dbReference>
<evidence type="ECO:0000313" key="7">
    <source>
        <dbReference type="EMBL" id="KXN66875.1"/>
    </source>
</evidence>
<feature type="domain" description="EamA" evidence="6">
    <location>
        <begin position="110"/>
        <end position="243"/>
    </location>
</feature>
<dbReference type="SUPFAM" id="SSF103481">
    <property type="entry name" value="Multidrug resistance efflux transporter EmrE"/>
    <property type="match status" value="2"/>
</dbReference>
<feature type="transmembrane region" description="Helical" evidence="5">
    <location>
        <begin position="111"/>
        <end position="128"/>
    </location>
</feature>
<dbReference type="InterPro" id="IPR037185">
    <property type="entry name" value="EmrE-like"/>
</dbReference>
<proteinExistence type="predicted"/>
<feature type="transmembrane region" description="Helical" evidence="5">
    <location>
        <begin position="75"/>
        <end position="99"/>
    </location>
</feature>
<dbReference type="PANTHER" id="PTHR22911:SF6">
    <property type="entry name" value="SOLUTE CARRIER FAMILY 35 MEMBER G1"/>
    <property type="match status" value="1"/>
</dbReference>
<dbReference type="Pfam" id="PF00892">
    <property type="entry name" value="EamA"/>
    <property type="match status" value="2"/>
</dbReference>
<dbReference type="GO" id="GO:0016020">
    <property type="term" value="C:membrane"/>
    <property type="evidence" value="ECO:0007669"/>
    <property type="project" value="UniProtKB-SubCell"/>
</dbReference>
<keyword evidence="3 5" id="KW-1133">Transmembrane helix</keyword>
<evidence type="ECO:0000256" key="4">
    <source>
        <dbReference type="ARBA" id="ARBA00023136"/>
    </source>
</evidence>
<organism evidence="7 8">
    <name type="scientific">Conidiobolus coronatus (strain ATCC 28846 / CBS 209.66 / NRRL 28638)</name>
    <name type="common">Delacroixia coronata</name>
    <dbReference type="NCBI Taxonomy" id="796925"/>
    <lineage>
        <taxon>Eukaryota</taxon>
        <taxon>Fungi</taxon>
        <taxon>Fungi incertae sedis</taxon>
        <taxon>Zoopagomycota</taxon>
        <taxon>Entomophthoromycotina</taxon>
        <taxon>Entomophthoromycetes</taxon>
        <taxon>Entomophthorales</taxon>
        <taxon>Ancylistaceae</taxon>
        <taxon>Conidiobolus</taxon>
    </lineage>
</organism>
<dbReference type="EMBL" id="KQ964681">
    <property type="protein sequence ID" value="KXN66875.1"/>
    <property type="molecule type" value="Genomic_DNA"/>
</dbReference>
<keyword evidence="8" id="KW-1185">Reference proteome</keyword>
<keyword evidence="4 5" id="KW-0472">Membrane</keyword>
<evidence type="ECO:0000313" key="8">
    <source>
        <dbReference type="Proteomes" id="UP000070444"/>
    </source>
</evidence>
<sequence>MWYAWYYNIPGGSLGPRNDWYWLNFRGILGSVATILFYVSMTHLDLGDSVAMTFIAPVIMPILANVWLKESYSALDALATLFAMSGVVFISKPAILFGADDAGGSSSPEGIVIGLVSALLASVGNISIRKVSPNSHTIHIVNYMMLWTLPVCFGMIVYGYNTINFNLTPKALFCFIIVSICSFFGQFLMSRSLLTTPTRFVTPIIFSQVIFAYINQFLFWGVHPTQTSTMGVVLVAISLILLSFKI</sequence>
<evidence type="ECO:0000256" key="5">
    <source>
        <dbReference type="SAM" id="Phobius"/>
    </source>
</evidence>